<protein>
    <submittedName>
        <fullName evidence="1">Uncharacterized protein</fullName>
    </submittedName>
</protein>
<dbReference type="AlphaFoldDB" id="A0A0E9T821"/>
<organism evidence="1">
    <name type="scientific">Anguilla anguilla</name>
    <name type="common">European freshwater eel</name>
    <name type="synonym">Muraena anguilla</name>
    <dbReference type="NCBI Taxonomy" id="7936"/>
    <lineage>
        <taxon>Eukaryota</taxon>
        <taxon>Metazoa</taxon>
        <taxon>Chordata</taxon>
        <taxon>Craniata</taxon>
        <taxon>Vertebrata</taxon>
        <taxon>Euteleostomi</taxon>
        <taxon>Actinopterygii</taxon>
        <taxon>Neopterygii</taxon>
        <taxon>Teleostei</taxon>
        <taxon>Anguilliformes</taxon>
        <taxon>Anguillidae</taxon>
        <taxon>Anguilla</taxon>
    </lineage>
</organism>
<accession>A0A0E9T821</accession>
<evidence type="ECO:0000313" key="1">
    <source>
        <dbReference type="EMBL" id="JAH49766.1"/>
    </source>
</evidence>
<proteinExistence type="predicted"/>
<name>A0A0E9T821_ANGAN</name>
<reference evidence="1" key="1">
    <citation type="submission" date="2014-11" db="EMBL/GenBank/DDBJ databases">
        <authorList>
            <person name="Amaro Gonzalez C."/>
        </authorList>
    </citation>
    <scope>NUCLEOTIDE SEQUENCE</scope>
</reference>
<reference evidence="1" key="2">
    <citation type="journal article" date="2015" name="Fish Shellfish Immunol.">
        <title>Early steps in the European eel (Anguilla anguilla)-Vibrio vulnificus interaction in the gills: Role of the RtxA13 toxin.</title>
        <authorList>
            <person name="Callol A."/>
            <person name="Pajuelo D."/>
            <person name="Ebbesson L."/>
            <person name="Teles M."/>
            <person name="MacKenzie S."/>
            <person name="Amaro C."/>
        </authorList>
    </citation>
    <scope>NUCLEOTIDE SEQUENCE</scope>
</reference>
<sequence length="22" mass="2622">MFLGNNWILTRTKASFTCVKYK</sequence>
<dbReference type="EMBL" id="GBXM01058811">
    <property type="protein sequence ID" value="JAH49766.1"/>
    <property type="molecule type" value="Transcribed_RNA"/>
</dbReference>